<feature type="region of interest" description="Disordered" evidence="1">
    <location>
        <begin position="1"/>
        <end position="134"/>
    </location>
</feature>
<feature type="compositionally biased region" description="Polar residues" evidence="1">
    <location>
        <begin position="116"/>
        <end position="130"/>
    </location>
</feature>
<dbReference type="AlphaFoldDB" id="A0AA39GBW2"/>
<dbReference type="SUPFAM" id="SSF51197">
    <property type="entry name" value="Clavaminate synthase-like"/>
    <property type="match status" value="1"/>
</dbReference>
<dbReference type="Gene3D" id="2.60.120.650">
    <property type="entry name" value="Cupin"/>
    <property type="match status" value="1"/>
</dbReference>
<dbReference type="EMBL" id="JAPDFR010000008">
    <property type="protein sequence ID" value="KAK0384134.1"/>
    <property type="molecule type" value="Genomic_DNA"/>
</dbReference>
<dbReference type="GO" id="GO:0051864">
    <property type="term" value="F:histone H3K36 demethylase activity"/>
    <property type="evidence" value="ECO:0007669"/>
    <property type="project" value="TreeGrafter"/>
</dbReference>
<dbReference type="InterPro" id="IPR003347">
    <property type="entry name" value="JmjC_dom"/>
</dbReference>
<dbReference type="GO" id="GO:0000785">
    <property type="term" value="C:chromatin"/>
    <property type="evidence" value="ECO:0007669"/>
    <property type="project" value="TreeGrafter"/>
</dbReference>
<dbReference type="Pfam" id="PF02373">
    <property type="entry name" value="JmjC"/>
    <property type="match status" value="1"/>
</dbReference>
<protein>
    <recommendedName>
        <fullName evidence="2">JmjC domain-containing protein</fullName>
    </recommendedName>
</protein>
<sequence>MEHALLPPADGMLPVNPSDLPIDLSHNAHEAQESHLSHTPAHNESAQQFASFDPVTMTVSSQTGRTDLRNPMPSAAFANSTTTDPIAVGKSPTAMTTSQPAPATERPSQPSPDGPPTQSNFQPQHSSGGSPQLAGQIAVSAPTSIQLPPPLFRESTPPLATTAFSVPRPATPTKQTSSGASSPLSYLSSSPLSERSSFTDDAPESSPNKRPRLAETFTRHHVREPHTLIDCNFERDGPEGAGVLRLKPTIDQWADFPAILHFAKHHGALKDGCFKVVLPDELKDPIPEKPKQVVPCNAYRPKRLKNNFWRVTTAPAEGPYSSDAPEPDFTETTEAALLKLKKLFCKNNDRRIRDVRYRVDIPAWTSEQRRRAGVPQRSPLHPLKGDELDFSRAIIPGIHTPYVYESAAPFGATFQIHAEDFKLISLNHLYKGRKIWIVIPSTAIDEAEVAFGRKNKCAQFMRHRAEFIFPDKLKQLKVQHRIVDQRPGETVVILPDAYHQGFSTGYTLAEAKNYADAEWKIDEYQPCRAECQLLTAIPELFMRPILEGETRLDLCARYDDAGNMLPFMQPTPAPPVEQDHSVDTVQAPKRHLEQVDGMTASQEEARKRVKAEEEKDTILGGHAGTTELSTMAM</sequence>
<feature type="compositionally biased region" description="Basic and acidic residues" evidence="1">
    <location>
        <begin position="26"/>
        <end position="36"/>
    </location>
</feature>
<dbReference type="PANTHER" id="PTHR10694">
    <property type="entry name" value="LYSINE-SPECIFIC DEMETHYLASE"/>
    <property type="match status" value="1"/>
</dbReference>
<evidence type="ECO:0000313" key="3">
    <source>
        <dbReference type="EMBL" id="KAK0384134.1"/>
    </source>
</evidence>
<dbReference type="Proteomes" id="UP001175261">
    <property type="component" value="Unassembled WGS sequence"/>
</dbReference>
<evidence type="ECO:0000313" key="4">
    <source>
        <dbReference type="Proteomes" id="UP001175261"/>
    </source>
</evidence>
<feature type="compositionally biased region" description="Polar residues" evidence="1">
    <location>
        <begin position="40"/>
        <end position="50"/>
    </location>
</feature>
<evidence type="ECO:0000256" key="1">
    <source>
        <dbReference type="SAM" id="MobiDB-lite"/>
    </source>
</evidence>
<dbReference type="GO" id="GO:0032454">
    <property type="term" value="F:histone H3K9 demethylase activity"/>
    <property type="evidence" value="ECO:0007669"/>
    <property type="project" value="TreeGrafter"/>
</dbReference>
<gene>
    <name evidence="3" type="ORF">NLU13_8223</name>
</gene>
<proteinExistence type="predicted"/>
<dbReference type="GO" id="GO:0010468">
    <property type="term" value="P:regulation of gene expression"/>
    <property type="evidence" value="ECO:0007669"/>
    <property type="project" value="TreeGrafter"/>
</dbReference>
<organism evidence="3 4">
    <name type="scientific">Sarocladium strictum</name>
    <name type="common">Black bundle disease fungus</name>
    <name type="synonym">Acremonium strictum</name>
    <dbReference type="NCBI Taxonomy" id="5046"/>
    <lineage>
        <taxon>Eukaryota</taxon>
        <taxon>Fungi</taxon>
        <taxon>Dikarya</taxon>
        <taxon>Ascomycota</taxon>
        <taxon>Pezizomycotina</taxon>
        <taxon>Sordariomycetes</taxon>
        <taxon>Hypocreomycetidae</taxon>
        <taxon>Hypocreales</taxon>
        <taxon>Sarocladiaceae</taxon>
        <taxon>Sarocladium</taxon>
    </lineage>
</organism>
<feature type="compositionally biased region" description="Low complexity" evidence="1">
    <location>
        <begin position="177"/>
        <end position="196"/>
    </location>
</feature>
<name>A0AA39GBW2_SARSR</name>
<accession>A0AA39GBW2</accession>
<feature type="domain" description="JmjC" evidence="2">
    <location>
        <begin position="363"/>
        <end position="531"/>
    </location>
</feature>
<dbReference type="PANTHER" id="PTHR10694:SF7">
    <property type="entry name" value="[HISTONE H3]-TRIMETHYL-L-LYSINE(9) DEMETHYLASE"/>
    <property type="match status" value="1"/>
</dbReference>
<dbReference type="PROSITE" id="PS51184">
    <property type="entry name" value="JMJC"/>
    <property type="match status" value="1"/>
</dbReference>
<dbReference type="GO" id="GO:0005634">
    <property type="term" value="C:nucleus"/>
    <property type="evidence" value="ECO:0007669"/>
    <property type="project" value="TreeGrafter"/>
</dbReference>
<comment type="caution">
    <text evidence="3">The sequence shown here is derived from an EMBL/GenBank/DDBJ whole genome shotgun (WGS) entry which is preliminary data.</text>
</comment>
<keyword evidence="4" id="KW-1185">Reference proteome</keyword>
<dbReference type="SMART" id="SM00558">
    <property type="entry name" value="JmjC"/>
    <property type="match status" value="1"/>
</dbReference>
<feature type="region of interest" description="Disordered" evidence="1">
    <location>
        <begin position="146"/>
        <end position="219"/>
    </location>
</feature>
<reference evidence="3" key="1">
    <citation type="submission" date="2022-10" db="EMBL/GenBank/DDBJ databases">
        <title>Determination and structural analysis of whole genome sequence of Sarocladium strictum F4-1.</title>
        <authorList>
            <person name="Hu L."/>
            <person name="Jiang Y."/>
        </authorList>
    </citation>
    <scope>NUCLEOTIDE SEQUENCE</scope>
    <source>
        <strain evidence="3">F4-1</strain>
    </source>
</reference>
<evidence type="ECO:0000259" key="2">
    <source>
        <dbReference type="PROSITE" id="PS51184"/>
    </source>
</evidence>